<dbReference type="EMBL" id="JAUOTP010000008">
    <property type="protein sequence ID" value="MDO6416016.1"/>
    <property type="molecule type" value="Genomic_DNA"/>
</dbReference>
<feature type="chain" id="PRO_5046038086" description="Porin domain-containing protein" evidence="1">
    <location>
        <begin position="24"/>
        <end position="230"/>
    </location>
</feature>
<keyword evidence="3" id="KW-1185">Reference proteome</keyword>
<accession>A0ABT8YCE6</accession>
<protein>
    <recommendedName>
        <fullName evidence="4">Porin domain-containing protein</fullName>
    </recommendedName>
</protein>
<dbReference type="InterPro" id="IPR011250">
    <property type="entry name" value="OMP/PagP_B-barrel"/>
</dbReference>
<dbReference type="SUPFAM" id="SSF56925">
    <property type="entry name" value="OMPA-like"/>
    <property type="match status" value="1"/>
</dbReference>
<feature type="signal peptide" evidence="1">
    <location>
        <begin position="1"/>
        <end position="23"/>
    </location>
</feature>
<proteinExistence type="predicted"/>
<reference evidence="2" key="1">
    <citation type="submission" date="2023-07" db="EMBL/GenBank/DDBJ databases">
        <authorList>
            <person name="Kim M."/>
        </authorList>
    </citation>
    <scope>NUCLEOTIDE SEQUENCE</scope>
    <source>
        <strain evidence="2">BIUV-7</strain>
    </source>
</reference>
<organism evidence="2 3">
    <name type="scientific">Sphingomonas natans</name>
    <dbReference type="NCBI Taxonomy" id="3063330"/>
    <lineage>
        <taxon>Bacteria</taxon>
        <taxon>Pseudomonadati</taxon>
        <taxon>Pseudomonadota</taxon>
        <taxon>Alphaproteobacteria</taxon>
        <taxon>Sphingomonadales</taxon>
        <taxon>Sphingomonadaceae</taxon>
        <taxon>Sphingomonas</taxon>
    </lineage>
</organism>
<keyword evidence="1" id="KW-0732">Signal</keyword>
<comment type="caution">
    <text evidence="2">The sequence shown here is derived from an EMBL/GenBank/DDBJ whole genome shotgun (WGS) entry which is preliminary data.</text>
</comment>
<name>A0ABT8YCE6_9SPHN</name>
<evidence type="ECO:0008006" key="4">
    <source>
        <dbReference type="Google" id="ProtNLM"/>
    </source>
</evidence>
<dbReference type="Proteomes" id="UP001169764">
    <property type="component" value="Unassembled WGS sequence"/>
</dbReference>
<evidence type="ECO:0000313" key="3">
    <source>
        <dbReference type="Proteomes" id="UP001169764"/>
    </source>
</evidence>
<dbReference type="SUPFAM" id="SSF56935">
    <property type="entry name" value="Porins"/>
    <property type="match status" value="1"/>
</dbReference>
<sequence>MAKWGGALALVAALSLAPASARAPRAKSAKGSPLAMSGFGAFTPAAADPRMAAAFARSGLGTSNFAGGAFRFTPAAPAKSRAITVAVRSRVVTKAEAARNLAIAADIAPSAYSLGMSVGWKRFAISGDMSRTDGGLLPDGRESADIGLAYYGRRWATKLDLAADRAAGDRPIAVGIDQSWSLGLGTTYALTHNLDVTGGVRYRAQREQFQSLVDDRRDSQSVYLGTTFRF</sequence>
<gene>
    <name evidence="2" type="ORF">Q4F19_16620</name>
</gene>
<evidence type="ECO:0000313" key="2">
    <source>
        <dbReference type="EMBL" id="MDO6416016.1"/>
    </source>
</evidence>
<evidence type="ECO:0000256" key="1">
    <source>
        <dbReference type="SAM" id="SignalP"/>
    </source>
</evidence>